<organism evidence="3 4">
    <name type="scientific">Didymella rabiei</name>
    <name type="common">Chickpea ascochyta blight fungus</name>
    <name type="synonym">Mycosphaerella rabiei</name>
    <dbReference type="NCBI Taxonomy" id="5454"/>
    <lineage>
        <taxon>Eukaryota</taxon>
        <taxon>Fungi</taxon>
        <taxon>Dikarya</taxon>
        <taxon>Ascomycota</taxon>
        <taxon>Pezizomycotina</taxon>
        <taxon>Dothideomycetes</taxon>
        <taxon>Pleosporomycetidae</taxon>
        <taxon>Pleosporales</taxon>
        <taxon>Pleosporineae</taxon>
        <taxon>Didymellaceae</taxon>
        <taxon>Ascochyta</taxon>
    </lineage>
</organism>
<proteinExistence type="predicted"/>
<gene>
    <name evidence="3" type="ORF">ST47_g9958</name>
</gene>
<feature type="region of interest" description="Disordered" evidence="2">
    <location>
        <begin position="47"/>
        <end position="69"/>
    </location>
</feature>
<name>A0A162W9R3_DIDRA</name>
<keyword evidence="4" id="KW-1185">Reference proteome</keyword>
<dbReference type="Proteomes" id="UP000076837">
    <property type="component" value="Unassembled WGS sequence"/>
</dbReference>
<feature type="compositionally biased region" description="Pro residues" evidence="2">
    <location>
        <begin position="638"/>
        <end position="648"/>
    </location>
</feature>
<feature type="coiled-coil region" evidence="1">
    <location>
        <begin position="214"/>
        <end position="262"/>
    </location>
</feature>
<feature type="region of interest" description="Disordered" evidence="2">
    <location>
        <begin position="359"/>
        <end position="408"/>
    </location>
</feature>
<protein>
    <submittedName>
        <fullName evidence="3">Uncharacterized protein</fullName>
    </submittedName>
</protein>
<dbReference type="AlphaFoldDB" id="A0A162W9R3"/>
<keyword evidence="1" id="KW-0175">Coiled coil</keyword>
<feature type="region of interest" description="Disordered" evidence="2">
    <location>
        <begin position="579"/>
        <end position="679"/>
    </location>
</feature>
<dbReference type="EMBL" id="JYNV01000319">
    <property type="protein sequence ID" value="KZM18896.1"/>
    <property type="molecule type" value="Genomic_DNA"/>
</dbReference>
<accession>A0A162W9R3</accession>
<feature type="compositionally biased region" description="Pro residues" evidence="2">
    <location>
        <begin position="366"/>
        <end position="376"/>
    </location>
</feature>
<feature type="compositionally biased region" description="Basic and acidic residues" evidence="2">
    <location>
        <begin position="579"/>
        <end position="594"/>
    </location>
</feature>
<evidence type="ECO:0000256" key="1">
    <source>
        <dbReference type="SAM" id="Coils"/>
    </source>
</evidence>
<feature type="compositionally biased region" description="Acidic residues" evidence="2">
    <location>
        <begin position="619"/>
        <end position="628"/>
    </location>
</feature>
<evidence type="ECO:0000313" key="4">
    <source>
        <dbReference type="Proteomes" id="UP000076837"/>
    </source>
</evidence>
<evidence type="ECO:0000313" key="3">
    <source>
        <dbReference type="EMBL" id="KZM18896.1"/>
    </source>
</evidence>
<evidence type="ECO:0000256" key="2">
    <source>
        <dbReference type="SAM" id="MobiDB-lite"/>
    </source>
</evidence>
<feature type="compositionally biased region" description="Basic residues" evidence="2">
    <location>
        <begin position="664"/>
        <end position="675"/>
    </location>
</feature>
<feature type="region of interest" description="Disordered" evidence="2">
    <location>
        <begin position="86"/>
        <end position="203"/>
    </location>
</feature>
<feature type="region of interest" description="Disordered" evidence="2">
    <location>
        <begin position="310"/>
        <end position="343"/>
    </location>
</feature>
<sequence>MGPVREQLYELGRTHLPSRHHTFQFHCCARTFNTNTNQLKALVPHLTRPTPSTETTRQVTPALAMSTRRTRRAAATAQITEEVTIVETRAKRTRGGQRKAATTTKTTSTKVQREQTPPETTSNAPGNAQTATRSNAVASTPAPAPAPATSTKRRLRSTQPEAASPLRALDEQPAKKPRTASKKASAPAPTPAKPEPAQEEEEETGIFFSKSFDVIALELQKSSLEARIADFEATCNSQRSEISQLRTRIVQLELENRNLIALNAPKTPSVHANTPTPEFDSFDVDQSEPAFVTGSESAMALLRHVQEAAKLPKPTSSPSPEAKTSPAPNSTSPVASEKFSTPSRRLLSSFTSPFTAIKNLFGSSTPQPPSPTPSRLPPADTITEVLSMPPTPVGERTKRSSKKTKKPNRLVRALLQGVEEQDADKATAWAKQVAADFKNDSAAGDKRKRLEAPVLYRDLKHLPSSKPWQSGFSFPEDVLDLEDDEIVPAWAVYISMVEEEREAKKTKMNHATFVEDDMPASLNEVFGASTTSALDFQPRRSIDPSPMFDTPLHHQEGGNVFKELRGHDAAMSDRENLQRELKAGGSRRQTEIEPRASSNPEGLQRTHDPIHGSFSVPDSDSEEEEEEEVRAQPVWTQAPPPAPTPSHAPLPASTHNEEVERQRQKLMKHTPHKPSRLQQVSYPSPSLFSDAGNESILAASPAKFSELFGDIPDVEPLDFSDDPELEAAVAAGSTPEALQRVLATMNWSVPTITYDSDEEELSPI</sequence>
<feature type="compositionally biased region" description="Polar residues" evidence="2">
    <location>
        <begin position="114"/>
        <end position="137"/>
    </location>
</feature>
<feature type="compositionally biased region" description="Polar residues" evidence="2">
    <location>
        <begin position="49"/>
        <end position="59"/>
    </location>
</feature>
<comment type="caution">
    <text evidence="3">The sequence shown here is derived from an EMBL/GenBank/DDBJ whole genome shotgun (WGS) entry which is preliminary data.</text>
</comment>
<feature type="compositionally biased region" description="Basic residues" evidence="2">
    <location>
        <begin position="399"/>
        <end position="408"/>
    </location>
</feature>
<feature type="compositionally biased region" description="Low complexity" evidence="2">
    <location>
        <begin position="99"/>
        <end position="110"/>
    </location>
</feature>
<reference evidence="3 4" key="1">
    <citation type="journal article" date="2016" name="Sci. Rep.">
        <title>Draft genome sequencing and secretome analysis of fungal phytopathogen Ascochyta rabiei provides insight into the necrotrophic effector repertoire.</title>
        <authorList>
            <person name="Verma S."/>
            <person name="Gazara R.K."/>
            <person name="Nizam S."/>
            <person name="Parween S."/>
            <person name="Chattopadhyay D."/>
            <person name="Verma P.K."/>
        </authorList>
    </citation>
    <scope>NUCLEOTIDE SEQUENCE [LARGE SCALE GENOMIC DNA]</scope>
    <source>
        <strain evidence="3 4">ArDII</strain>
    </source>
</reference>
<feature type="compositionally biased region" description="Polar residues" evidence="2">
    <location>
        <begin position="326"/>
        <end position="343"/>
    </location>
</feature>